<feature type="domain" description="P-type ATPase C-terminal" evidence="17">
    <location>
        <begin position="182"/>
        <end position="268"/>
    </location>
</feature>
<evidence type="ECO:0000256" key="5">
    <source>
        <dbReference type="ARBA" id="ARBA00022448"/>
    </source>
</evidence>
<evidence type="ECO:0000256" key="13">
    <source>
        <dbReference type="ARBA" id="ARBA00023055"/>
    </source>
</evidence>
<keyword evidence="11" id="KW-1278">Translocase</keyword>
<dbReference type="GO" id="GO:0046872">
    <property type="term" value="F:metal ion binding"/>
    <property type="evidence" value="ECO:0007669"/>
    <property type="project" value="UniProtKB-KW"/>
</dbReference>
<evidence type="ECO:0000256" key="2">
    <source>
        <dbReference type="ARBA" id="ARBA00004127"/>
    </source>
</evidence>
<reference evidence="18 19" key="1">
    <citation type="journal article" date="2018" name="Mol. Biol. Evol.">
        <title>Analysis of the draft genome of the red seaweed Gracilariopsis chorda provides insights into genome size evolution in Rhodophyta.</title>
        <authorList>
            <person name="Lee J."/>
            <person name="Yang E.C."/>
            <person name="Graf L."/>
            <person name="Yang J.H."/>
            <person name="Qiu H."/>
            <person name="Zel Zion U."/>
            <person name="Chan C.X."/>
            <person name="Stephens T.G."/>
            <person name="Weber A.P.M."/>
            <person name="Boo G.H."/>
            <person name="Boo S.M."/>
            <person name="Kim K.M."/>
            <person name="Shin Y."/>
            <person name="Jung M."/>
            <person name="Lee S.J."/>
            <person name="Yim H.S."/>
            <person name="Lee J.H."/>
            <person name="Bhattacharya D."/>
            <person name="Yoon H.S."/>
        </authorList>
    </citation>
    <scope>NUCLEOTIDE SEQUENCE [LARGE SCALE GENOMIC DNA]</scope>
    <source>
        <strain evidence="18 19">SKKU-2015</strain>
        <tissue evidence="18">Whole body</tissue>
    </source>
</reference>
<evidence type="ECO:0000256" key="1">
    <source>
        <dbReference type="ARBA" id="ARBA00001946"/>
    </source>
</evidence>
<dbReference type="GO" id="GO:0006890">
    <property type="term" value="P:retrograde vesicle-mediated transport, Golgi to endoplasmic reticulum"/>
    <property type="evidence" value="ECO:0007669"/>
    <property type="project" value="TreeGrafter"/>
</dbReference>
<dbReference type="Gene3D" id="3.40.50.1000">
    <property type="entry name" value="HAD superfamily/HAD-like"/>
    <property type="match status" value="1"/>
</dbReference>
<dbReference type="FunFam" id="3.40.50.1000:FF:000009">
    <property type="entry name" value="Phospholipid-transporting ATPase"/>
    <property type="match status" value="1"/>
</dbReference>
<dbReference type="GO" id="GO:0140326">
    <property type="term" value="F:ATPase-coupled intramembrane lipid transporter activity"/>
    <property type="evidence" value="ECO:0007669"/>
    <property type="project" value="UniProtKB-EC"/>
</dbReference>
<evidence type="ECO:0000259" key="17">
    <source>
        <dbReference type="Pfam" id="PF16212"/>
    </source>
</evidence>
<protein>
    <recommendedName>
        <fullName evidence="4">P-type phospholipid transporter</fullName>
        <ecNumber evidence="4">7.6.2.1</ecNumber>
    </recommendedName>
</protein>
<evidence type="ECO:0000256" key="16">
    <source>
        <dbReference type="SAM" id="Phobius"/>
    </source>
</evidence>
<comment type="catalytic activity">
    <reaction evidence="15">
        <text>ATP + H2O + phospholipidSide 1 = ADP + phosphate + phospholipidSide 2.</text>
        <dbReference type="EC" id="7.6.2.1"/>
    </reaction>
</comment>
<keyword evidence="10" id="KW-0460">Magnesium</keyword>
<evidence type="ECO:0000313" key="18">
    <source>
        <dbReference type="EMBL" id="PXF43078.1"/>
    </source>
</evidence>
<dbReference type="NCBIfam" id="TIGR01494">
    <property type="entry name" value="ATPase_P-type"/>
    <property type="match status" value="1"/>
</dbReference>
<comment type="similarity">
    <text evidence="3">Belongs to the cation transport ATPase (P-type) (TC 3.A.3) family. Type IV subfamily.</text>
</comment>
<dbReference type="InterPro" id="IPR036412">
    <property type="entry name" value="HAD-like_sf"/>
</dbReference>
<keyword evidence="8" id="KW-0547">Nucleotide-binding</keyword>
<evidence type="ECO:0000256" key="10">
    <source>
        <dbReference type="ARBA" id="ARBA00022842"/>
    </source>
</evidence>
<evidence type="ECO:0000256" key="12">
    <source>
        <dbReference type="ARBA" id="ARBA00022989"/>
    </source>
</evidence>
<keyword evidence="5" id="KW-0813">Transport</keyword>
<evidence type="ECO:0000256" key="3">
    <source>
        <dbReference type="ARBA" id="ARBA00008109"/>
    </source>
</evidence>
<feature type="transmembrane region" description="Helical" evidence="16">
    <location>
        <begin position="245"/>
        <end position="265"/>
    </location>
</feature>
<evidence type="ECO:0000256" key="15">
    <source>
        <dbReference type="ARBA" id="ARBA00034036"/>
    </source>
</evidence>
<evidence type="ECO:0000256" key="9">
    <source>
        <dbReference type="ARBA" id="ARBA00022840"/>
    </source>
</evidence>
<evidence type="ECO:0000256" key="4">
    <source>
        <dbReference type="ARBA" id="ARBA00012189"/>
    </source>
</evidence>
<name>A0A2V3ILZ1_9FLOR</name>
<dbReference type="GO" id="GO:0005768">
    <property type="term" value="C:endosome"/>
    <property type="evidence" value="ECO:0007669"/>
    <property type="project" value="TreeGrafter"/>
</dbReference>
<evidence type="ECO:0000256" key="11">
    <source>
        <dbReference type="ARBA" id="ARBA00022967"/>
    </source>
</evidence>
<evidence type="ECO:0000313" key="19">
    <source>
        <dbReference type="Proteomes" id="UP000247409"/>
    </source>
</evidence>
<sequence length="292" mass="32042">MAAVQSDVEHDMTLLASTGVEDKLQRNVRETHERLRHTVIRVWMLTGDKVETATCIAIASRLAERSQGIFRVAGLKSRNEASRALSRFRRESGSDVLVIDGSSLQILLDMFPEEFIELAATAPSAVSCQCSPTQKATVVELLQKQLGKRAVAIGDGGNVVGMIQQAHAGIGIPGTEGMQASLAADFSVTSFCHLTRLLLWHGRSFYRRSARLAQFVIHRVLIISIIQTVYCALFFYAAVSVYSGWILVGYATVFTMFPVFSLILAEDVSGWERKGDRMTGLSGPFCKPITNV</sequence>
<dbReference type="GO" id="GO:0045332">
    <property type="term" value="P:phospholipid translocation"/>
    <property type="evidence" value="ECO:0007669"/>
    <property type="project" value="TreeGrafter"/>
</dbReference>
<comment type="cofactor">
    <cofactor evidence="1">
        <name>Mg(2+)</name>
        <dbReference type="ChEBI" id="CHEBI:18420"/>
    </cofactor>
</comment>
<proteinExistence type="inferred from homology"/>
<comment type="caution">
    <text evidence="18">The sequence shown here is derived from an EMBL/GenBank/DDBJ whole genome shotgun (WGS) entry which is preliminary data.</text>
</comment>
<dbReference type="SUPFAM" id="SSF56784">
    <property type="entry name" value="HAD-like"/>
    <property type="match status" value="1"/>
</dbReference>
<dbReference type="AlphaFoldDB" id="A0A2V3ILZ1"/>
<accession>A0A2V3ILZ1</accession>
<evidence type="ECO:0000256" key="8">
    <source>
        <dbReference type="ARBA" id="ARBA00022741"/>
    </source>
</evidence>
<dbReference type="GO" id="GO:0005524">
    <property type="term" value="F:ATP binding"/>
    <property type="evidence" value="ECO:0007669"/>
    <property type="project" value="UniProtKB-KW"/>
</dbReference>
<dbReference type="PANTHER" id="PTHR24092:SF5">
    <property type="entry name" value="PHOSPHOLIPID-TRANSPORTING ATPASE"/>
    <property type="match status" value="1"/>
</dbReference>
<keyword evidence="12 16" id="KW-1133">Transmembrane helix</keyword>
<keyword evidence="13" id="KW-0445">Lipid transport</keyword>
<evidence type="ECO:0000256" key="6">
    <source>
        <dbReference type="ARBA" id="ARBA00022692"/>
    </source>
</evidence>
<keyword evidence="9" id="KW-0067">ATP-binding</keyword>
<keyword evidence="7" id="KW-0479">Metal-binding</keyword>
<dbReference type="GO" id="GO:0016887">
    <property type="term" value="F:ATP hydrolysis activity"/>
    <property type="evidence" value="ECO:0007669"/>
    <property type="project" value="InterPro"/>
</dbReference>
<feature type="transmembrane region" description="Helical" evidence="16">
    <location>
        <begin position="216"/>
        <end position="239"/>
    </location>
</feature>
<dbReference type="InterPro" id="IPR032630">
    <property type="entry name" value="P_typ_ATPase_c"/>
</dbReference>
<dbReference type="Pfam" id="PF16212">
    <property type="entry name" value="PhoLip_ATPase_C"/>
    <property type="match status" value="1"/>
</dbReference>
<dbReference type="PANTHER" id="PTHR24092">
    <property type="entry name" value="PROBABLE PHOSPHOLIPID-TRANSPORTING ATPASE"/>
    <property type="match status" value="1"/>
</dbReference>
<dbReference type="GO" id="GO:0006897">
    <property type="term" value="P:endocytosis"/>
    <property type="evidence" value="ECO:0007669"/>
    <property type="project" value="TreeGrafter"/>
</dbReference>
<keyword evidence="19" id="KW-1185">Reference proteome</keyword>
<dbReference type="EC" id="7.6.2.1" evidence="4"/>
<keyword evidence="6 16" id="KW-0812">Transmembrane</keyword>
<keyword evidence="14 16" id="KW-0472">Membrane</keyword>
<dbReference type="GO" id="GO:0005802">
    <property type="term" value="C:trans-Golgi network"/>
    <property type="evidence" value="ECO:0007669"/>
    <property type="project" value="TreeGrafter"/>
</dbReference>
<dbReference type="Proteomes" id="UP000247409">
    <property type="component" value="Unassembled WGS sequence"/>
</dbReference>
<gene>
    <name evidence="18" type="ORF">BWQ96_07164</name>
</gene>
<dbReference type="InterPro" id="IPR001757">
    <property type="entry name" value="P_typ_ATPase"/>
</dbReference>
<organism evidence="18 19">
    <name type="scientific">Gracilariopsis chorda</name>
    <dbReference type="NCBI Taxonomy" id="448386"/>
    <lineage>
        <taxon>Eukaryota</taxon>
        <taxon>Rhodophyta</taxon>
        <taxon>Florideophyceae</taxon>
        <taxon>Rhodymeniophycidae</taxon>
        <taxon>Gracilariales</taxon>
        <taxon>Gracilariaceae</taxon>
        <taxon>Gracilariopsis</taxon>
    </lineage>
</organism>
<comment type="subcellular location">
    <subcellularLocation>
        <location evidence="2">Endomembrane system</location>
        <topology evidence="2">Multi-pass membrane protein</topology>
    </subcellularLocation>
</comment>
<dbReference type="InterPro" id="IPR023214">
    <property type="entry name" value="HAD_sf"/>
</dbReference>
<evidence type="ECO:0000256" key="14">
    <source>
        <dbReference type="ARBA" id="ARBA00023136"/>
    </source>
</evidence>
<dbReference type="STRING" id="448386.A0A2V3ILZ1"/>
<evidence type="ECO:0000256" key="7">
    <source>
        <dbReference type="ARBA" id="ARBA00022723"/>
    </source>
</evidence>
<dbReference type="OrthoDB" id="377733at2759"/>
<dbReference type="GO" id="GO:0005886">
    <property type="term" value="C:plasma membrane"/>
    <property type="evidence" value="ECO:0007669"/>
    <property type="project" value="TreeGrafter"/>
</dbReference>
<dbReference type="EMBL" id="NBIV01000138">
    <property type="protein sequence ID" value="PXF43078.1"/>
    <property type="molecule type" value="Genomic_DNA"/>
</dbReference>